<feature type="compositionally biased region" description="Acidic residues" evidence="1">
    <location>
        <begin position="206"/>
        <end position="217"/>
    </location>
</feature>
<gene>
    <name evidence="3" type="ORF">GH714_019665</name>
</gene>
<organism evidence="3 4">
    <name type="scientific">Hevea brasiliensis</name>
    <name type="common">Para rubber tree</name>
    <name type="synonym">Siphonia brasiliensis</name>
    <dbReference type="NCBI Taxonomy" id="3981"/>
    <lineage>
        <taxon>Eukaryota</taxon>
        <taxon>Viridiplantae</taxon>
        <taxon>Streptophyta</taxon>
        <taxon>Embryophyta</taxon>
        <taxon>Tracheophyta</taxon>
        <taxon>Spermatophyta</taxon>
        <taxon>Magnoliopsida</taxon>
        <taxon>eudicotyledons</taxon>
        <taxon>Gunneridae</taxon>
        <taxon>Pentapetalae</taxon>
        <taxon>rosids</taxon>
        <taxon>fabids</taxon>
        <taxon>Malpighiales</taxon>
        <taxon>Euphorbiaceae</taxon>
        <taxon>Crotonoideae</taxon>
        <taxon>Micrandreae</taxon>
        <taxon>Hevea</taxon>
    </lineage>
</organism>
<sequence>MNYAEYYTLVFKYEEKESELGNVPADKYSYIELLADVYKMFEIQSDFISVMAGNGLAVETDWDLLFMFEMYKNNPVIPFTIRTKHVALSVEMPGDNRKSKVCRVGPGNTGQFCIGREAKNVNMSFVDVRMASVGSVIGGRRNTAPVHYVGVSSGGGSVKMGRGSATVGRGSSTVGRGSSNVRKGSVRGKRRARAAPNDDAPPVSDSEIEFTDNDDEDRLEHGYEMSSDNEDELDDDIGDIEEDDDGLSDICSDKDDENDDPIKQKPYKDPFKGVYANPFHYKKGEDIAFQVGQVFKDVTAIKEALRDYAVKGGCEIHKKKNDNRRETTTWGAEGCDWRFNASTLANDMTLC</sequence>
<dbReference type="Pfam" id="PF03108">
    <property type="entry name" value="DBD_Tnp_Mut"/>
    <property type="match status" value="1"/>
</dbReference>
<accession>A0A6A6K5Z1</accession>
<feature type="compositionally biased region" description="Acidic residues" evidence="1">
    <location>
        <begin position="227"/>
        <end position="247"/>
    </location>
</feature>
<proteinExistence type="predicted"/>
<evidence type="ECO:0000313" key="3">
    <source>
        <dbReference type="EMBL" id="KAF2284162.1"/>
    </source>
</evidence>
<feature type="compositionally biased region" description="Basic residues" evidence="1">
    <location>
        <begin position="184"/>
        <end position="193"/>
    </location>
</feature>
<dbReference type="Proteomes" id="UP000467840">
    <property type="component" value="Chromosome 12"/>
</dbReference>
<dbReference type="AlphaFoldDB" id="A0A6A6K5Z1"/>
<keyword evidence="4" id="KW-1185">Reference proteome</keyword>
<feature type="compositionally biased region" description="Basic and acidic residues" evidence="1">
    <location>
        <begin position="260"/>
        <end position="269"/>
    </location>
</feature>
<evidence type="ECO:0000259" key="2">
    <source>
        <dbReference type="Pfam" id="PF03108"/>
    </source>
</evidence>
<feature type="compositionally biased region" description="Low complexity" evidence="1">
    <location>
        <begin position="159"/>
        <end position="179"/>
    </location>
</feature>
<evidence type="ECO:0000313" key="4">
    <source>
        <dbReference type="Proteomes" id="UP000467840"/>
    </source>
</evidence>
<feature type="region of interest" description="Disordered" evidence="1">
    <location>
        <begin position="148"/>
        <end position="269"/>
    </location>
</feature>
<name>A0A6A6K5Z1_HEVBR</name>
<dbReference type="EMBL" id="JAAGAX010000018">
    <property type="protein sequence ID" value="KAF2284162.1"/>
    <property type="molecule type" value="Genomic_DNA"/>
</dbReference>
<reference evidence="3 4" key="1">
    <citation type="journal article" date="2020" name="Mol. Plant">
        <title>The Chromosome-Based Rubber Tree Genome Provides New Insights into Spurge Genome Evolution and Rubber Biosynthesis.</title>
        <authorList>
            <person name="Liu J."/>
            <person name="Shi C."/>
            <person name="Shi C.C."/>
            <person name="Li W."/>
            <person name="Zhang Q.J."/>
            <person name="Zhang Y."/>
            <person name="Li K."/>
            <person name="Lu H.F."/>
            <person name="Shi C."/>
            <person name="Zhu S.T."/>
            <person name="Xiao Z.Y."/>
            <person name="Nan H."/>
            <person name="Yue Y."/>
            <person name="Zhu X.G."/>
            <person name="Wu Y."/>
            <person name="Hong X.N."/>
            <person name="Fan G.Y."/>
            <person name="Tong Y."/>
            <person name="Zhang D."/>
            <person name="Mao C.L."/>
            <person name="Liu Y.L."/>
            <person name="Hao S.J."/>
            <person name="Liu W.Q."/>
            <person name="Lv M.Q."/>
            <person name="Zhang H.B."/>
            <person name="Liu Y."/>
            <person name="Hu-Tang G.R."/>
            <person name="Wang J.P."/>
            <person name="Wang J.H."/>
            <person name="Sun Y.H."/>
            <person name="Ni S.B."/>
            <person name="Chen W.B."/>
            <person name="Zhang X.C."/>
            <person name="Jiao Y.N."/>
            <person name="Eichler E.E."/>
            <person name="Li G.H."/>
            <person name="Liu X."/>
            <person name="Gao L.Z."/>
        </authorList>
    </citation>
    <scope>NUCLEOTIDE SEQUENCE [LARGE SCALE GENOMIC DNA]</scope>
    <source>
        <strain evidence="4">cv. GT1</strain>
        <tissue evidence="3">Leaf</tissue>
    </source>
</reference>
<evidence type="ECO:0000256" key="1">
    <source>
        <dbReference type="SAM" id="MobiDB-lite"/>
    </source>
</evidence>
<dbReference type="InterPro" id="IPR004332">
    <property type="entry name" value="Transposase_MuDR"/>
</dbReference>
<protein>
    <recommendedName>
        <fullName evidence="2">Transposase MuDR plant domain-containing protein</fullName>
    </recommendedName>
</protein>
<comment type="caution">
    <text evidence="3">The sequence shown here is derived from an EMBL/GenBank/DDBJ whole genome shotgun (WGS) entry which is preliminary data.</text>
</comment>
<feature type="domain" description="Transposase MuDR plant" evidence="2">
    <location>
        <begin position="286"/>
        <end position="349"/>
    </location>
</feature>